<evidence type="ECO:0000256" key="1">
    <source>
        <dbReference type="SAM" id="SignalP"/>
    </source>
</evidence>
<evidence type="ECO:0000313" key="4">
    <source>
        <dbReference type="Proteomes" id="UP000077407"/>
    </source>
</evidence>
<dbReference type="Pfam" id="PF16111">
    <property type="entry name" value="DUF4829"/>
    <property type="match status" value="1"/>
</dbReference>
<dbReference type="Proteomes" id="UP000077407">
    <property type="component" value="Unassembled WGS sequence"/>
</dbReference>
<dbReference type="AlphaFoldDB" id="A0A168Q2U0"/>
<reference evidence="3 4" key="1">
    <citation type="journal article" date="2015" name="Biotechnol. Bioeng.">
        <title>Genome sequence and phenotypic characterization of Caulobacter segnis.</title>
        <authorList>
            <person name="Patel S."/>
            <person name="Fletcher B."/>
            <person name="Scott D.C."/>
            <person name="Ely B."/>
        </authorList>
    </citation>
    <scope>NUCLEOTIDE SEQUENCE [LARGE SCALE GENOMIC DNA]</scope>
    <source>
        <strain evidence="3 4">ERI-2</strain>
    </source>
</reference>
<proteinExistence type="predicted"/>
<feature type="chain" id="PRO_5007899819" description="DUF4829 domain-containing protein" evidence="1">
    <location>
        <begin position="22"/>
        <end position="163"/>
    </location>
</feature>
<accession>A0A168Q2U0</accession>
<dbReference type="InterPro" id="IPR032256">
    <property type="entry name" value="DUF4829"/>
</dbReference>
<comment type="caution">
    <text evidence="3">The sequence shown here is derived from an EMBL/GenBank/DDBJ whole genome shotgun (WGS) entry which is preliminary data.</text>
</comment>
<dbReference type="RefSeq" id="WP_063555272.1">
    <property type="nucleotide sequence ID" value="NZ_LITT01000016.1"/>
</dbReference>
<dbReference type="OrthoDB" id="1933189at2"/>
<name>A0A168Q2U0_9CLOT</name>
<protein>
    <recommendedName>
        <fullName evidence="2">DUF4829 domain-containing protein</fullName>
    </recommendedName>
</protein>
<dbReference type="PATRIC" id="fig|1538.10.peg.2211"/>
<dbReference type="PROSITE" id="PS51257">
    <property type="entry name" value="PROKAR_LIPOPROTEIN"/>
    <property type="match status" value="1"/>
</dbReference>
<dbReference type="EMBL" id="LITT01000016">
    <property type="protein sequence ID" value="OAA88570.1"/>
    <property type="molecule type" value="Genomic_DNA"/>
</dbReference>
<feature type="signal peptide" evidence="1">
    <location>
        <begin position="1"/>
        <end position="21"/>
    </location>
</feature>
<organism evidence="3 4">
    <name type="scientific">Clostridium ljungdahlii</name>
    <dbReference type="NCBI Taxonomy" id="1538"/>
    <lineage>
        <taxon>Bacteria</taxon>
        <taxon>Bacillati</taxon>
        <taxon>Bacillota</taxon>
        <taxon>Clostridia</taxon>
        <taxon>Eubacteriales</taxon>
        <taxon>Clostridiaceae</taxon>
        <taxon>Clostridium</taxon>
    </lineage>
</organism>
<feature type="domain" description="DUF4829" evidence="2">
    <location>
        <begin position="42"/>
        <end position="161"/>
    </location>
</feature>
<sequence length="163" mass="18797">MKKVVLVILSLFIMLTGCSITKTQQTSSQKQASESQQLLQPKQVVENYFKYLNEKNKKALFTTITEWQKAPNVEWGFDVREYIKLISVNEETNPVFKEGYLSNGRGSINGVKKENVKVYKVDYDVKYKEDAITAEDNGKNTSWFFVVRKDKNSPWLIDSQGQP</sequence>
<evidence type="ECO:0000259" key="2">
    <source>
        <dbReference type="Pfam" id="PF16111"/>
    </source>
</evidence>
<evidence type="ECO:0000313" key="3">
    <source>
        <dbReference type="EMBL" id="OAA88570.1"/>
    </source>
</evidence>
<keyword evidence="1" id="KW-0732">Signal</keyword>
<gene>
    <name evidence="3" type="ORF">WY13_01765</name>
</gene>